<dbReference type="InterPro" id="IPR052729">
    <property type="entry name" value="Acyl/Acetyltrans_Enzymes"/>
</dbReference>
<evidence type="ECO:0000313" key="2">
    <source>
        <dbReference type="EMBL" id="SDF53662.1"/>
    </source>
</evidence>
<dbReference type="Gene3D" id="3.40.630.30">
    <property type="match status" value="1"/>
</dbReference>
<feature type="domain" description="N-acetyltransferase" evidence="1">
    <location>
        <begin position="141"/>
        <end position="276"/>
    </location>
</feature>
<comment type="caution">
    <text evidence="2">The sequence shown here is derived from an EMBL/GenBank/DDBJ whole genome shotgun (WGS) entry which is preliminary data.</text>
</comment>
<dbReference type="SUPFAM" id="SSF55729">
    <property type="entry name" value="Acyl-CoA N-acyltransferases (Nat)"/>
    <property type="match status" value="1"/>
</dbReference>
<gene>
    <name evidence="2" type="ORF">SAMN05660686_01580</name>
</gene>
<dbReference type="InterPro" id="IPR016181">
    <property type="entry name" value="Acyl_CoA_acyltransferase"/>
</dbReference>
<dbReference type="GO" id="GO:0016747">
    <property type="term" value="F:acyltransferase activity, transferring groups other than amino-acyl groups"/>
    <property type="evidence" value="ECO:0007669"/>
    <property type="project" value="InterPro"/>
</dbReference>
<proteinExistence type="predicted"/>
<evidence type="ECO:0000313" key="3">
    <source>
        <dbReference type="Proteomes" id="UP000198615"/>
    </source>
</evidence>
<dbReference type="AlphaFoldDB" id="A0A8G2BGC4"/>
<dbReference type="RefSeq" id="WP_215906063.1">
    <property type="nucleotide sequence ID" value="NZ_FNBW01000004.1"/>
</dbReference>
<keyword evidence="3" id="KW-1185">Reference proteome</keyword>
<dbReference type="EMBL" id="FNBW01000004">
    <property type="protein sequence ID" value="SDF53662.1"/>
    <property type="molecule type" value="Genomic_DNA"/>
</dbReference>
<sequence length="283" mass="30017">MAGDYRIGVMSEADVATAVDWAAAEGWNPGKADAACFRAVDPDGFLGGYLDGRLITSISVVNYDPAFAFLGFYIAHPDHRGQGYGYALWQAGIRYAGDRLVGLDGVVAEQENYKRSGFVLAYRNIRYGGTVTTVPDAAPGIDIRTVTEAGPQIAALDRTVFPADRSSFLEDWFSAPGHLARAAYRDGSLAGVAVARPCRSGWKIGPLLADDRAMAETLLADLLPAIGMGAEVYLDTPEPNPEATALAEALGLTPGFETARMYTGPAPALDIAKIYGVTTFELG</sequence>
<dbReference type="InterPro" id="IPR041496">
    <property type="entry name" value="YitH/HolE_GNAT"/>
</dbReference>
<protein>
    <submittedName>
        <fullName evidence="2">Acetyltransferase (GNAT) domain-containing protein</fullName>
    </submittedName>
</protein>
<dbReference type="Gene3D" id="3.40.630.90">
    <property type="match status" value="1"/>
</dbReference>
<feature type="domain" description="N-acetyltransferase" evidence="1">
    <location>
        <begin position="5"/>
        <end position="141"/>
    </location>
</feature>
<dbReference type="PANTHER" id="PTHR47237:SF1">
    <property type="entry name" value="SLL0310 PROTEIN"/>
    <property type="match status" value="1"/>
</dbReference>
<accession>A0A8G2BGC4</accession>
<dbReference type="Pfam" id="PF00583">
    <property type="entry name" value="Acetyltransf_1"/>
    <property type="match status" value="1"/>
</dbReference>
<evidence type="ECO:0000259" key="1">
    <source>
        <dbReference type="PROSITE" id="PS51186"/>
    </source>
</evidence>
<dbReference type="Pfam" id="PF18014">
    <property type="entry name" value="Acetyltransf_18"/>
    <property type="match status" value="1"/>
</dbReference>
<name>A0A8G2BGC4_9PROT</name>
<keyword evidence="2" id="KW-0808">Transferase</keyword>
<dbReference type="CDD" id="cd04301">
    <property type="entry name" value="NAT_SF"/>
    <property type="match status" value="1"/>
</dbReference>
<dbReference type="PANTHER" id="PTHR47237">
    <property type="entry name" value="SLL0310 PROTEIN"/>
    <property type="match status" value="1"/>
</dbReference>
<organism evidence="2 3">
    <name type="scientific">Thalassobaculum litoreum DSM 18839</name>
    <dbReference type="NCBI Taxonomy" id="1123362"/>
    <lineage>
        <taxon>Bacteria</taxon>
        <taxon>Pseudomonadati</taxon>
        <taxon>Pseudomonadota</taxon>
        <taxon>Alphaproteobacteria</taxon>
        <taxon>Rhodospirillales</taxon>
        <taxon>Thalassobaculaceae</taxon>
        <taxon>Thalassobaculum</taxon>
    </lineage>
</organism>
<dbReference type="Proteomes" id="UP000198615">
    <property type="component" value="Unassembled WGS sequence"/>
</dbReference>
<reference evidence="2 3" key="1">
    <citation type="submission" date="2016-10" db="EMBL/GenBank/DDBJ databases">
        <authorList>
            <person name="Varghese N."/>
            <person name="Submissions S."/>
        </authorList>
    </citation>
    <scope>NUCLEOTIDE SEQUENCE [LARGE SCALE GENOMIC DNA]</scope>
    <source>
        <strain evidence="2 3">DSM 18839</strain>
    </source>
</reference>
<dbReference type="PROSITE" id="PS51186">
    <property type="entry name" value="GNAT"/>
    <property type="match status" value="2"/>
</dbReference>
<dbReference type="InterPro" id="IPR000182">
    <property type="entry name" value="GNAT_dom"/>
</dbReference>